<name>A0A6G0VR23_APHCR</name>
<organism evidence="1 2">
    <name type="scientific">Aphis craccivora</name>
    <name type="common">Cowpea aphid</name>
    <dbReference type="NCBI Taxonomy" id="307492"/>
    <lineage>
        <taxon>Eukaryota</taxon>
        <taxon>Metazoa</taxon>
        <taxon>Ecdysozoa</taxon>
        <taxon>Arthropoda</taxon>
        <taxon>Hexapoda</taxon>
        <taxon>Insecta</taxon>
        <taxon>Pterygota</taxon>
        <taxon>Neoptera</taxon>
        <taxon>Paraneoptera</taxon>
        <taxon>Hemiptera</taxon>
        <taxon>Sternorrhyncha</taxon>
        <taxon>Aphidomorpha</taxon>
        <taxon>Aphidoidea</taxon>
        <taxon>Aphididae</taxon>
        <taxon>Aphidini</taxon>
        <taxon>Aphis</taxon>
        <taxon>Aphis</taxon>
    </lineage>
</organism>
<accession>A0A6G0VR23</accession>
<dbReference type="OrthoDB" id="6159421at2759"/>
<reference evidence="1 2" key="1">
    <citation type="submission" date="2019-08" db="EMBL/GenBank/DDBJ databases">
        <title>Whole genome of Aphis craccivora.</title>
        <authorList>
            <person name="Voronova N.V."/>
            <person name="Shulinski R.S."/>
            <person name="Bandarenka Y.V."/>
            <person name="Zhorov D.G."/>
            <person name="Warner D."/>
        </authorList>
    </citation>
    <scope>NUCLEOTIDE SEQUENCE [LARGE SCALE GENOMIC DNA]</scope>
    <source>
        <strain evidence="1">180601</strain>
        <tissue evidence="1">Whole Body</tissue>
    </source>
</reference>
<comment type="caution">
    <text evidence="1">The sequence shown here is derived from an EMBL/GenBank/DDBJ whole genome shotgun (WGS) entry which is preliminary data.</text>
</comment>
<gene>
    <name evidence="1" type="ORF">FWK35_00025034</name>
</gene>
<evidence type="ECO:0000313" key="1">
    <source>
        <dbReference type="EMBL" id="KAF0706144.1"/>
    </source>
</evidence>
<dbReference type="Proteomes" id="UP000478052">
    <property type="component" value="Unassembled WGS sequence"/>
</dbReference>
<proteinExistence type="predicted"/>
<keyword evidence="2" id="KW-1185">Reference proteome</keyword>
<protein>
    <submittedName>
        <fullName evidence="1">Zinc finger protein</fullName>
    </submittedName>
</protein>
<dbReference type="AlphaFoldDB" id="A0A6G0VR23"/>
<evidence type="ECO:0000313" key="2">
    <source>
        <dbReference type="Proteomes" id="UP000478052"/>
    </source>
</evidence>
<feature type="non-terminal residue" evidence="1">
    <location>
        <position position="1"/>
    </location>
</feature>
<sequence length="81" mass="9562">NSENEIQVIDDQWRSLPLESFSSVITEEKENDKFCSKLYNYKNNEIVPFKELAKFFLSVLSLPYSNADCERMFSKINRTKT</sequence>
<dbReference type="EMBL" id="VUJU01013018">
    <property type="protein sequence ID" value="KAF0706144.1"/>
    <property type="molecule type" value="Genomic_DNA"/>
</dbReference>